<dbReference type="STRING" id="314265.R2601_20581"/>
<dbReference type="InterPro" id="IPR042213">
    <property type="entry name" value="NBD_C_sf"/>
</dbReference>
<evidence type="ECO:0000256" key="3">
    <source>
        <dbReference type="ARBA" id="ARBA00022741"/>
    </source>
</evidence>
<evidence type="ECO:0000256" key="1">
    <source>
        <dbReference type="ARBA" id="ARBA00005715"/>
    </source>
</evidence>
<accession>Q0FNR3</accession>
<dbReference type="EMBL" id="AATQ01000021">
    <property type="protein sequence ID" value="EAU45842.1"/>
    <property type="molecule type" value="Genomic_DNA"/>
</dbReference>
<gene>
    <name evidence="9" type="ORF">R2601_20581</name>
</gene>
<evidence type="ECO:0000259" key="8">
    <source>
        <dbReference type="Pfam" id="PF17042"/>
    </source>
</evidence>
<dbReference type="Gene3D" id="3.40.980.20">
    <property type="entry name" value="Four-carbon acid sugar kinase, nucleotide binding domain"/>
    <property type="match status" value="1"/>
</dbReference>
<reference evidence="9 10" key="1">
    <citation type="journal article" date="2010" name="J. Bacteriol.">
        <title>Genome sequences of Pelagibaca bermudensis HTCC2601T and Maritimibacter alkaliphilus HTCC2654T, the type strains of two marine Roseobacter genera.</title>
        <authorList>
            <person name="Thrash J.C."/>
            <person name="Cho J.C."/>
            <person name="Ferriera S."/>
            <person name="Johnson J."/>
            <person name="Vergin K.L."/>
            <person name="Giovannoni S.J."/>
        </authorList>
    </citation>
    <scope>NUCLEOTIDE SEQUENCE [LARGE SCALE GENOMIC DNA]</scope>
    <source>
        <strain evidence="10">DSM 26914 / JCM 13377 / KCTC 12554 / HTCC2601</strain>
    </source>
</reference>
<dbReference type="Pfam" id="PF17042">
    <property type="entry name" value="NBD_C"/>
    <property type="match status" value="1"/>
</dbReference>
<keyword evidence="6" id="KW-0119">Carbohydrate metabolism</keyword>
<dbReference type="Gene3D" id="3.40.50.10840">
    <property type="entry name" value="Putative sugar-binding, N-terminal domain"/>
    <property type="match status" value="1"/>
</dbReference>
<dbReference type="Pfam" id="PF07005">
    <property type="entry name" value="SBD_N"/>
    <property type="match status" value="1"/>
</dbReference>
<name>Q0FNR3_SALBH</name>
<keyword evidence="10" id="KW-1185">Reference proteome</keyword>
<feature type="domain" description="Four-carbon acid sugar kinase nucleotide binding" evidence="8">
    <location>
        <begin position="252"/>
        <end position="397"/>
    </location>
</feature>
<evidence type="ECO:0000256" key="4">
    <source>
        <dbReference type="ARBA" id="ARBA00022777"/>
    </source>
</evidence>
<proteinExistence type="inferred from homology"/>
<keyword evidence="4" id="KW-0418">Kinase</keyword>
<evidence type="ECO:0000256" key="6">
    <source>
        <dbReference type="ARBA" id="ARBA00023277"/>
    </source>
</evidence>
<feature type="domain" description="Four-carbon acid sugar kinase N-terminal" evidence="7">
    <location>
        <begin position="5"/>
        <end position="228"/>
    </location>
</feature>
<dbReference type="GO" id="GO:0005524">
    <property type="term" value="F:ATP binding"/>
    <property type="evidence" value="ECO:0007669"/>
    <property type="project" value="UniProtKB-KW"/>
</dbReference>
<dbReference type="InterPro" id="IPR037051">
    <property type="entry name" value="4-carb_acid_sugar_kinase_N_sf"/>
</dbReference>
<keyword evidence="3" id="KW-0547">Nucleotide-binding</keyword>
<comment type="similarity">
    <text evidence="1">Belongs to the four-carbon acid sugar kinase family.</text>
</comment>
<dbReference type="InterPro" id="IPR031475">
    <property type="entry name" value="NBD_C"/>
</dbReference>
<dbReference type="eggNOG" id="COG3395">
    <property type="taxonomic scope" value="Bacteria"/>
</dbReference>
<evidence type="ECO:0000256" key="2">
    <source>
        <dbReference type="ARBA" id="ARBA00022679"/>
    </source>
</evidence>
<evidence type="ECO:0008006" key="11">
    <source>
        <dbReference type="Google" id="ProtNLM"/>
    </source>
</evidence>
<dbReference type="InterPro" id="IPR010737">
    <property type="entry name" value="4-carb_acid_sugar_kinase_N"/>
</dbReference>
<dbReference type="GO" id="GO:0016301">
    <property type="term" value="F:kinase activity"/>
    <property type="evidence" value="ECO:0007669"/>
    <property type="project" value="UniProtKB-KW"/>
</dbReference>
<evidence type="ECO:0000313" key="10">
    <source>
        <dbReference type="Proteomes" id="UP000006230"/>
    </source>
</evidence>
<evidence type="ECO:0000256" key="5">
    <source>
        <dbReference type="ARBA" id="ARBA00022840"/>
    </source>
</evidence>
<comment type="caution">
    <text evidence="9">The sequence shown here is derived from an EMBL/GenBank/DDBJ whole genome shotgun (WGS) entry which is preliminary data.</text>
</comment>
<dbReference type="HOGENOM" id="CLU_029424_1_1_5"/>
<dbReference type="SUPFAM" id="SSF142764">
    <property type="entry name" value="YgbK-like"/>
    <property type="match status" value="1"/>
</dbReference>
<dbReference type="RefSeq" id="WP_007798969.1">
    <property type="nucleotide sequence ID" value="NZ_DS022276.1"/>
</dbReference>
<evidence type="ECO:0000259" key="7">
    <source>
        <dbReference type="Pfam" id="PF07005"/>
    </source>
</evidence>
<evidence type="ECO:0000313" key="9">
    <source>
        <dbReference type="EMBL" id="EAU45842.1"/>
    </source>
</evidence>
<sequence>MGARIVFIGDDFTGASDSLATYERAGMRARMVLGAAGNDGLEALGLPTDLRSLAPAPARDEIDRLWPRVAAEAPQVIHFKVCSTFDSAPEVGSIGAVTQALIDRFSPDVVAVIGGQPSLGRHCAFGTLFARGPDGETHRIDRHPIMSRHPVTPMREADLRRHLAAQGLEGLALISVSDLRTPEDVAKTLRAGPALIDATHADDLPRIAEALRLAGGRQLLVGASSVAEILGAGTHREPSNAVLPPASNNILLFAGSRSQTTATQVAEASSYAKLALTPEALRSGALIPPARELLSAGTPTLVHLLPEADYGLSPDALADQCAAFVAALLDRAEVGHLGLAGGDTSSRICAQLGFDALAFEHTLAPGVCICVASHAAPQRDRMRVMLKGGQMGPRDLFDAFEARRLHGCSA</sequence>
<keyword evidence="5" id="KW-0067">ATP-binding</keyword>
<dbReference type="Proteomes" id="UP000006230">
    <property type="component" value="Unassembled WGS sequence"/>
</dbReference>
<keyword evidence="2" id="KW-0808">Transferase</keyword>
<protein>
    <recommendedName>
        <fullName evidence="11">Four-carbon acid sugar kinase family protein</fullName>
    </recommendedName>
</protein>
<dbReference type="OrthoDB" id="7686359at2"/>
<organism evidence="9 10">
    <name type="scientific">Salipiger bermudensis (strain DSM 26914 / JCM 13377 / KCTC 12554 / HTCC2601)</name>
    <name type="common">Pelagibaca bermudensis</name>
    <dbReference type="NCBI Taxonomy" id="314265"/>
    <lineage>
        <taxon>Bacteria</taxon>
        <taxon>Pseudomonadati</taxon>
        <taxon>Pseudomonadota</taxon>
        <taxon>Alphaproteobacteria</taxon>
        <taxon>Rhodobacterales</taxon>
        <taxon>Roseobacteraceae</taxon>
        <taxon>Salipiger</taxon>
    </lineage>
</organism>
<dbReference type="AlphaFoldDB" id="Q0FNR3"/>